<feature type="domain" description="Glutamine amidotransferase type-2" evidence="2">
    <location>
        <begin position="12"/>
        <end position="360"/>
    </location>
</feature>
<dbReference type="PROSITE" id="PS51278">
    <property type="entry name" value="GATASE_TYPE_2"/>
    <property type="match status" value="1"/>
</dbReference>
<proteinExistence type="predicted"/>
<evidence type="ECO:0000313" key="4">
    <source>
        <dbReference type="Proteomes" id="UP000769766"/>
    </source>
</evidence>
<dbReference type="EMBL" id="JACPRF010000271">
    <property type="protein sequence ID" value="MBI2877005.1"/>
    <property type="molecule type" value="Genomic_DNA"/>
</dbReference>
<keyword evidence="3" id="KW-0315">Glutamine amidotransferase</keyword>
<dbReference type="Proteomes" id="UP000769766">
    <property type="component" value="Unassembled WGS sequence"/>
</dbReference>
<sequence>MNHNYQKEISGCGLSGIIHRKGGLIPGRDIVRSICHQTDRGNGLGAGFAAYGIYPEYKDHYAFHIMYQRGAEIATVEKFIEDNYWVARREPIPHRHTATIQSHPLLCRYFVLPKREGRFQEWAGLSDDDYVVRTVMKINIEDNGAYVFSSGKNMGAFKGVGFPKEIAEFFLIDQYEAYIWTAHNRFPTNTPGWWGGAHPFTLLDWSIVHNGEISSYGINKRYLEMFGYQCTLMTDTEVMAYLFDLLVRKHGLPVEIACLALAAPFWKEVERMSEEEKRAVRALRMVYGSALVNGPFAVLFAHRRGLVGFNDRIKLRPFVAAEKGDVVYMASEESAIREICPSPDRVWSPRAGHPVIVELDAGVLEVGEESPTEWGYELQVAR</sequence>
<reference evidence="3" key="1">
    <citation type="submission" date="2020-07" db="EMBL/GenBank/DDBJ databases">
        <title>Huge and variable diversity of episymbiotic CPR bacteria and DPANN archaea in groundwater ecosystems.</title>
        <authorList>
            <person name="He C.Y."/>
            <person name="Keren R."/>
            <person name="Whittaker M."/>
            <person name="Farag I.F."/>
            <person name="Doudna J."/>
            <person name="Cate J.H.D."/>
            <person name="Banfield J.F."/>
        </authorList>
    </citation>
    <scope>NUCLEOTIDE SEQUENCE</scope>
    <source>
        <strain evidence="3">NC_groundwater_672_Ag_B-0.1um_62_36</strain>
    </source>
</reference>
<dbReference type="PIRSF" id="PIRSF018774">
    <property type="entry name" value="GOGAT_lg_dom1"/>
    <property type="match status" value="1"/>
</dbReference>
<dbReference type="InterPro" id="IPR017932">
    <property type="entry name" value="GATase_2_dom"/>
</dbReference>
<comment type="caution">
    <text evidence="3">The sequence shown here is derived from an EMBL/GenBank/DDBJ whole genome shotgun (WGS) entry which is preliminary data.</text>
</comment>
<name>A0A932FVR6_UNCTE</name>
<feature type="active site" description="For GATase activity" evidence="1">
    <location>
        <position position="12"/>
    </location>
</feature>
<dbReference type="InterPro" id="IPR012375">
    <property type="entry name" value="Glu_synth_lsu_1"/>
</dbReference>
<dbReference type="InterPro" id="IPR029055">
    <property type="entry name" value="Ntn_hydrolases_N"/>
</dbReference>
<gene>
    <name evidence="3" type="ORF">HYY20_09005</name>
</gene>
<dbReference type="AlphaFoldDB" id="A0A932FVR6"/>
<evidence type="ECO:0000259" key="2">
    <source>
        <dbReference type="PROSITE" id="PS51278"/>
    </source>
</evidence>
<accession>A0A932FVR6</accession>
<dbReference type="SUPFAM" id="SSF56235">
    <property type="entry name" value="N-terminal nucleophile aminohydrolases (Ntn hydrolases)"/>
    <property type="match status" value="1"/>
</dbReference>
<protein>
    <submittedName>
        <fullName evidence="3">Glutamine amidotransferase family protein</fullName>
    </submittedName>
</protein>
<dbReference type="Gene3D" id="3.60.20.10">
    <property type="entry name" value="Glutamine Phosphoribosylpyrophosphate, subunit 1, domain 1"/>
    <property type="match status" value="1"/>
</dbReference>
<dbReference type="CDD" id="cd01907">
    <property type="entry name" value="GlxB"/>
    <property type="match status" value="1"/>
</dbReference>
<evidence type="ECO:0000256" key="1">
    <source>
        <dbReference type="PIRSR" id="PIRSR018774-1"/>
    </source>
</evidence>
<dbReference type="Pfam" id="PF00310">
    <property type="entry name" value="GATase_2"/>
    <property type="match status" value="1"/>
</dbReference>
<organism evidence="3 4">
    <name type="scientific">Tectimicrobiota bacterium</name>
    <dbReference type="NCBI Taxonomy" id="2528274"/>
    <lineage>
        <taxon>Bacteria</taxon>
        <taxon>Pseudomonadati</taxon>
        <taxon>Nitrospinota/Tectimicrobiota group</taxon>
        <taxon>Candidatus Tectimicrobiota</taxon>
    </lineage>
</organism>
<evidence type="ECO:0000313" key="3">
    <source>
        <dbReference type="EMBL" id="MBI2877005.1"/>
    </source>
</evidence>